<reference evidence="2" key="3">
    <citation type="submission" date="2015-02" db="UniProtKB">
        <authorList>
            <consortium name="EnsemblProtists"/>
        </authorList>
    </citation>
    <scope>IDENTIFICATION</scope>
    <source>
        <strain evidence="2">DAOM BR144</strain>
    </source>
</reference>
<dbReference type="HOGENOM" id="CLU_010054_0_0_1"/>
<dbReference type="Proteomes" id="UP000019132">
    <property type="component" value="Unassembled WGS sequence"/>
</dbReference>
<evidence type="ECO:0000313" key="3">
    <source>
        <dbReference type="Proteomes" id="UP000019132"/>
    </source>
</evidence>
<feature type="region of interest" description="Disordered" evidence="1">
    <location>
        <begin position="298"/>
        <end position="319"/>
    </location>
</feature>
<dbReference type="OMA" id="WRGDFST"/>
<dbReference type="EnsemblProtists" id="PYU1_T004798">
    <property type="protein sequence ID" value="PYU1_T004798"/>
    <property type="gene ID" value="PYU1_G004787"/>
</dbReference>
<feature type="region of interest" description="Disordered" evidence="1">
    <location>
        <begin position="206"/>
        <end position="230"/>
    </location>
</feature>
<proteinExistence type="predicted"/>
<sequence>MLLTAECLASDTSTTLPATFFRVVKSAVEQQNAPPSSSSSLGSRFSSSSCRSSTTTVASPQPPLSFSSAPRASINSFPGAGDVLSIQTMEKLTLMLAAREETFLGTSSKKTKTVTAQVLVETLLQLWDCMLPLLATEDDSAFTQQVKQAAVLLVRAILARHEFDVVLNALASGGCTAHRGQQSDGRKRRVSSVRLERRNSFKVVPATASSAQSPAKKSSRRNFLKKSKRHQQPAAPSLCLFARKYLELHQATLQFAEDSLISKKKAAWMIQVHELLPELIAVSFIRIPFLREKITDKLQPTKPVPSRTSSSADSHESGRQSTMAMAIFKWQHTMFSKCNAEMAPFSREEFWYPSVHFLESVLESSDARMMICGNLIQHLTLPGSAWGRIEWKCIPGFPILVEQVMVLTKTIFQGQVNALEQPAVDDDEVEVRVNSAKSEPKSPRMNALKENTSSAFLSRQSLTLLRENQSLIHPMLMTILKSTNYMLPQHVEVCLQYLERLITEFPAYFRNEPTAYAGNDEFTVDIKLMIHVFTCLLESEHFEILKGTELFLLKHFGAFSMTLRSALVQVFEAQFQRLFLHWNRDVRYCYYHILLYLTYPGNRIVLCARSDESILGAEASQLFEIHGLVRTAAMISWDVFDAPLHQMIQRYNRITKQRKGGRFSQPVSASTSTSTSMSWVDAIPFMELARSMPEYKSLVQMYFHCAKQISIHEPVPTPAFHVKAAPHS</sequence>
<evidence type="ECO:0000313" key="2">
    <source>
        <dbReference type="EnsemblProtists" id="PYU1_T004798"/>
    </source>
</evidence>
<dbReference type="EMBL" id="GL376564">
    <property type="status" value="NOT_ANNOTATED_CDS"/>
    <property type="molecule type" value="Genomic_DNA"/>
</dbReference>
<dbReference type="PANTHER" id="PTHR40261:SF1">
    <property type="entry name" value="RIESKE DOMAIN-CONTAINING PROTEIN"/>
    <property type="match status" value="1"/>
</dbReference>
<name>K3WIK6_GLOUD</name>
<evidence type="ECO:0000256" key="1">
    <source>
        <dbReference type="SAM" id="MobiDB-lite"/>
    </source>
</evidence>
<dbReference type="eggNOG" id="ENOG502QQZN">
    <property type="taxonomic scope" value="Eukaryota"/>
</dbReference>
<dbReference type="InParanoid" id="K3WIK6"/>
<dbReference type="AlphaFoldDB" id="K3WIK6"/>
<keyword evidence="3" id="KW-1185">Reference proteome</keyword>
<dbReference type="VEuPathDB" id="FungiDB:PYU1_G004787"/>
<reference evidence="3" key="2">
    <citation type="submission" date="2010-04" db="EMBL/GenBank/DDBJ databases">
        <authorList>
            <person name="Buell R."/>
            <person name="Hamilton J."/>
            <person name="Hostetler J."/>
        </authorList>
    </citation>
    <scope>NUCLEOTIDE SEQUENCE [LARGE SCALE GENOMIC DNA]</scope>
    <source>
        <strain evidence="3">DAOM:BR144</strain>
    </source>
</reference>
<dbReference type="Pfam" id="PF08578">
    <property type="entry name" value="DUF1765"/>
    <property type="match status" value="1"/>
</dbReference>
<protein>
    <submittedName>
        <fullName evidence="2">Uncharacterized protein</fullName>
    </submittedName>
</protein>
<reference evidence="3" key="1">
    <citation type="journal article" date="2010" name="Genome Biol.">
        <title>Genome sequence of the necrotrophic plant pathogen Pythium ultimum reveals original pathogenicity mechanisms and effector repertoire.</title>
        <authorList>
            <person name="Levesque C.A."/>
            <person name="Brouwer H."/>
            <person name="Cano L."/>
            <person name="Hamilton J.P."/>
            <person name="Holt C."/>
            <person name="Huitema E."/>
            <person name="Raffaele S."/>
            <person name="Robideau G.P."/>
            <person name="Thines M."/>
            <person name="Win J."/>
            <person name="Zerillo M.M."/>
            <person name="Beakes G.W."/>
            <person name="Boore J.L."/>
            <person name="Busam D."/>
            <person name="Dumas B."/>
            <person name="Ferriera S."/>
            <person name="Fuerstenberg S.I."/>
            <person name="Gachon C.M."/>
            <person name="Gaulin E."/>
            <person name="Govers F."/>
            <person name="Grenville-Briggs L."/>
            <person name="Horner N."/>
            <person name="Hostetler J."/>
            <person name="Jiang R.H."/>
            <person name="Johnson J."/>
            <person name="Krajaejun T."/>
            <person name="Lin H."/>
            <person name="Meijer H.J."/>
            <person name="Moore B."/>
            <person name="Morris P."/>
            <person name="Phuntmart V."/>
            <person name="Puiu D."/>
            <person name="Shetty J."/>
            <person name="Stajich J.E."/>
            <person name="Tripathy S."/>
            <person name="Wawra S."/>
            <person name="van West P."/>
            <person name="Whitty B.R."/>
            <person name="Coutinho P.M."/>
            <person name="Henrissat B."/>
            <person name="Martin F."/>
            <person name="Thomas P.D."/>
            <person name="Tyler B.M."/>
            <person name="De Vries R.P."/>
            <person name="Kamoun S."/>
            <person name="Yandell M."/>
            <person name="Tisserat N."/>
            <person name="Buell C.R."/>
        </authorList>
    </citation>
    <scope>NUCLEOTIDE SEQUENCE</scope>
    <source>
        <strain evidence="3">DAOM:BR144</strain>
    </source>
</reference>
<accession>K3WIK6</accession>
<dbReference type="InterPro" id="IPR013887">
    <property type="entry name" value="UPF0592"/>
</dbReference>
<dbReference type="PANTHER" id="PTHR40261">
    <property type="match status" value="1"/>
</dbReference>
<feature type="compositionally biased region" description="Low complexity" evidence="1">
    <location>
        <begin position="206"/>
        <end position="216"/>
    </location>
</feature>
<organism evidence="2 3">
    <name type="scientific">Globisporangium ultimum (strain ATCC 200006 / CBS 805.95 / DAOM BR144)</name>
    <name type="common">Pythium ultimum</name>
    <dbReference type="NCBI Taxonomy" id="431595"/>
    <lineage>
        <taxon>Eukaryota</taxon>
        <taxon>Sar</taxon>
        <taxon>Stramenopiles</taxon>
        <taxon>Oomycota</taxon>
        <taxon>Peronosporomycetes</taxon>
        <taxon>Pythiales</taxon>
        <taxon>Pythiaceae</taxon>
        <taxon>Globisporangium</taxon>
    </lineage>
</organism>
<feature type="compositionally biased region" description="Basic residues" evidence="1">
    <location>
        <begin position="217"/>
        <end position="230"/>
    </location>
</feature>